<evidence type="ECO:0000313" key="3">
    <source>
        <dbReference type="Proteomes" id="UP001451303"/>
    </source>
</evidence>
<evidence type="ECO:0000313" key="2">
    <source>
        <dbReference type="EMBL" id="KAL0469667.1"/>
    </source>
</evidence>
<name>A0ABR3DAJ1_NEUIN</name>
<reference evidence="2 3" key="1">
    <citation type="submission" date="2023-09" db="EMBL/GenBank/DDBJ databases">
        <title>Multi-omics analysis of a traditional fermented food reveals byproduct-associated fungal strains for waste-to-food upcycling.</title>
        <authorList>
            <consortium name="Lawrence Berkeley National Laboratory"/>
            <person name="Rekdal V.M."/>
            <person name="Villalobos-Escobedo J.M."/>
            <person name="Rodriguez-Valeron N."/>
            <person name="Garcia M.O."/>
            <person name="Vasquez D.P."/>
            <person name="Damayanti I."/>
            <person name="Sorensen P.M."/>
            <person name="Baidoo E.E."/>
            <person name="De Carvalho A.C."/>
            <person name="Riley R."/>
            <person name="Lipzen A."/>
            <person name="He G."/>
            <person name="Yan M."/>
            <person name="Haridas S."/>
            <person name="Daum C."/>
            <person name="Yoshinaga Y."/>
            <person name="Ng V."/>
            <person name="Grigoriev I.V."/>
            <person name="Munk R."/>
            <person name="Nuraida L."/>
            <person name="Wijaya C.H."/>
            <person name="Morales P.-C."/>
            <person name="Keasling J.D."/>
        </authorList>
    </citation>
    <scope>NUCLEOTIDE SEQUENCE [LARGE SCALE GENOMIC DNA]</scope>
    <source>
        <strain evidence="2 3">FGSC 2613</strain>
    </source>
</reference>
<evidence type="ECO:0008006" key="4">
    <source>
        <dbReference type="Google" id="ProtNLM"/>
    </source>
</evidence>
<organism evidence="2 3">
    <name type="scientific">Neurospora intermedia</name>
    <dbReference type="NCBI Taxonomy" id="5142"/>
    <lineage>
        <taxon>Eukaryota</taxon>
        <taxon>Fungi</taxon>
        <taxon>Dikarya</taxon>
        <taxon>Ascomycota</taxon>
        <taxon>Pezizomycotina</taxon>
        <taxon>Sordariomycetes</taxon>
        <taxon>Sordariomycetidae</taxon>
        <taxon>Sordariales</taxon>
        <taxon>Sordariaceae</taxon>
        <taxon>Neurospora</taxon>
    </lineage>
</organism>
<feature type="signal peptide" evidence="1">
    <location>
        <begin position="1"/>
        <end position="23"/>
    </location>
</feature>
<comment type="caution">
    <text evidence="2">The sequence shown here is derived from an EMBL/GenBank/DDBJ whole genome shotgun (WGS) entry which is preliminary data.</text>
</comment>
<dbReference type="Proteomes" id="UP001451303">
    <property type="component" value="Unassembled WGS sequence"/>
</dbReference>
<keyword evidence="3" id="KW-1185">Reference proteome</keyword>
<evidence type="ECO:0000256" key="1">
    <source>
        <dbReference type="SAM" id="SignalP"/>
    </source>
</evidence>
<protein>
    <recommendedName>
        <fullName evidence="4">Secreted protein</fullName>
    </recommendedName>
</protein>
<gene>
    <name evidence="2" type="ORF">QR685DRAFT_527194</name>
</gene>
<accession>A0ABR3DAJ1</accession>
<feature type="chain" id="PRO_5046067026" description="Secreted protein" evidence="1">
    <location>
        <begin position="24"/>
        <end position="102"/>
    </location>
</feature>
<proteinExistence type="predicted"/>
<dbReference type="EMBL" id="JAVLET010000005">
    <property type="protein sequence ID" value="KAL0469667.1"/>
    <property type="molecule type" value="Genomic_DNA"/>
</dbReference>
<keyword evidence="1" id="KW-0732">Signal</keyword>
<sequence>MHRGQRPSLLLPWLLLPPKPIATSLPSAILFAVQAASPDQYLNFAANEKRYACLLRQRSPVKFDPSAQKLMKYSSGVSLFRPSTSSSIHLIGAIGAAVKTVQ</sequence>